<dbReference type="eggNOG" id="COG0845">
    <property type="taxonomic scope" value="Bacteria"/>
</dbReference>
<dbReference type="Proteomes" id="UP000008385">
    <property type="component" value="Chromosome"/>
</dbReference>
<dbReference type="SUPFAM" id="SSF111369">
    <property type="entry name" value="HlyD-like secretion proteins"/>
    <property type="match status" value="1"/>
</dbReference>
<keyword evidence="3 9" id="KW-0813">Transport</keyword>
<keyword evidence="7 9" id="KW-1133">Transmembrane helix</keyword>
<dbReference type="PANTHER" id="PTHR30386">
    <property type="entry name" value="MEMBRANE FUSION SUBUNIT OF EMRAB-TOLC MULTIDRUG EFFLUX PUMP"/>
    <property type="match status" value="1"/>
</dbReference>
<accession>F5Y536</accession>
<feature type="coiled-coil region" evidence="10">
    <location>
        <begin position="153"/>
        <end position="194"/>
    </location>
</feature>
<dbReference type="STRING" id="365046.Rta_27730"/>
<evidence type="ECO:0000256" key="7">
    <source>
        <dbReference type="ARBA" id="ARBA00022989"/>
    </source>
</evidence>
<gene>
    <name evidence="12" type="ordered locus">Rta_27730</name>
</gene>
<dbReference type="Gene3D" id="2.40.50.100">
    <property type="match status" value="1"/>
</dbReference>
<evidence type="ECO:0000256" key="5">
    <source>
        <dbReference type="ARBA" id="ARBA00022519"/>
    </source>
</evidence>
<reference evidence="13" key="1">
    <citation type="submission" date="2006-01" db="EMBL/GenBank/DDBJ databases">
        <title>Genome of the cyst-dividing bacterium Ramlibacter tataouinensis.</title>
        <authorList>
            <person name="Barakat M."/>
            <person name="Ortet P."/>
            <person name="De Luca G."/>
            <person name="Jourlin-Castelli C."/>
            <person name="Ansaldi M."/>
            <person name="Py B."/>
            <person name="Fichant G."/>
            <person name="Coutinho P."/>
            <person name="Voulhoux R."/>
            <person name="Bastien O."/>
            <person name="Roy S."/>
            <person name="Marechal E."/>
            <person name="Henrissat B."/>
            <person name="Quentin Y."/>
            <person name="Noirot P."/>
            <person name="Filloux A."/>
            <person name="Mejean V."/>
            <person name="DuBow M."/>
            <person name="Barras F."/>
            <person name="Heulin T."/>
        </authorList>
    </citation>
    <scope>NUCLEOTIDE SEQUENCE [LARGE SCALE GENOMIC DNA]</scope>
    <source>
        <strain evidence="13">ATCC BAA-407 / DSM 14655 / LMG 21543 / TTB310</strain>
    </source>
</reference>
<evidence type="ECO:0000256" key="9">
    <source>
        <dbReference type="RuleBase" id="RU365093"/>
    </source>
</evidence>
<dbReference type="OrthoDB" id="9775513at2"/>
<dbReference type="InterPro" id="IPR010129">
    <property type="entry name" value="T1SS_HlyD"/>
</dbReference>
<comment type="similarity">
    <text evidence="2 9">Belongs to the membrane fusion protein (MFP) (TC 8.A.1) family.</text>
</comment>
<comment type="subcellular location">
    <subcellularLocation>
        <location evidence="1 9">Cell inner membrane</location>
        <topology evidence="1 9">Single-pass membrane protein</topology>
    </subcellularLocation>
</comment>
<keyword evidence="8 9" id="KW-0472">Membrane</keyword>
<keyword evidence="10" id="KW-0175">Coiled coil</keyword>
<reference evidence="12 13" key="2">
    <citation type="journal article" date="2011" name="PLoS ONE">
        <title>The Cyst-Dividing Bacterium Ramlibacter tataouinensis TTB310 Genome Reveals a Well-Stocked Toolbox for Adaptation to a Desert Environment.</title>
        <authorList>
            <person name="De Luca G."/>
            <person name="Barakat M."/>
            <person name="Ortet P."/>
            <person name="Fochesato S."/>
            <person name="Jourlin-Castelli C."/>
            <person name="Ansaldi M."/>
            <person name="Py B."/>
            <person name="Fichant G."/>
            <person name="Coutinho P.M."/>
            <person name="Voulhoux R."/>
            <person name="Bastien O."/>
            <person name="Marechal E."/>
            <person name="Henrissat B."/>
            <person name="Quentin Y."/>
            <person name="Noirot P."/>
            <person name="Filloux A."/>
            <person name="Mejean V."/>
            <person name="Dubow M.S."/>
            <person name="Barras F."/>
            <person name="Barbe V."/>
            <person name="Weissenbach J."/>
            <person name="Mihalcescu I."/>
            <person name="Vermeglio A."/>
            <person name="Achouak W."/>
            <person name="Heulin T."/>
        </authorList>
    </citation>
    <scope>NUCLEOTIDE SEQUENCE [LARGE SCALE GENOMIC DNA]</scope>
    <source>
        <strain evidence="13">ATCC BAA-407 / DSM 14655 / LMG 21543 / TTB310</strain>
    </source>
</reference>
<dbReference type="KEGG" id="rta:Rta_27730"/>
<evidence type="ECO:0000256" key="4">
    <source>
        <dbReference type="ARBA" id="ARBA00022475"/>
    </source>
</evidence>
<dbReference type="Pfam" id="PF26002">
    <property type="entry name" value="Beta-barrel_AprE"/>
    <property type="match status" value="1"/>
</dbReference>
<proteinExistence type="inferred from homology"/>
<evidence type="ECO:0000256" key="2">
    <source>
        <dbReference type="ARBA" id="ARBA00009477"/>
    </source>
</evidence>
<dbReference type="PRINTS" id="PR01490">
    <property type="entry name" value="RTXTOXIND"/>
</dbReference>
<evidence type="ECO:0000256" key="10">
    <source>
        <dbReference type="SAM" id="Coils"/>
    </source>
</evidence>
<keyword evidence="13" id="KW-1185">Reference proteome</keyword>
<dbReference type="HOGENOM" id="CLU_023976_0_1_4"/>
<dbReference type="InterPro" id="IPR050739">
    <property type="entry name" value="MFP"/>
</dbReference>
<organism evidence="12 13">
    <name type="scientific">Ramlibacter tataouinensis (strain ATCC BAA-407 / DSM 14655 / LMG 21543 / TTB310)</name>
    <dbReference type="NCBI Taxonomy" id="365046"/>
    <lineage>
        <taxon>Bacteria</taxon>
        <taxon>Pseudomonadati</taxon>
        <taxon>Pseudomonadota</taxon>
        <taxon>Betaproteobacteria</taxon>
        <taxon>Burkholderiales</taxon>
        <taxon>Comamonadaceae</taxon>
        <taxon>Ramlibacter</taxon>
    </lineage>
</organism>
<dbReference type="NCBIfam" id="TIGR01843">
    <property type="entry name" value="type_I_hlyD"/>
    <property type="match status" value="1"/>
</dbReference>
<evidence type="ECO:0000256" key="6">
    <source>
        <dbReference type="ARBA" id="ARBA00022692"/>
    </source>
</evidence>
<evidence type="ECO:0000256" key="8">
    <source>
        <dbReference type="ARBA" id="ARBA00023136"/>
    </source>
</evidence>
<evidence type="ECO:0000313" key="13">
    <source>
        <dbReference type="Proteomes" id="UP000008385"/>
    </source>
</evidence>
<dbReference type="EMBL" id="CP000245">
    <property type="protein sequence ID" value="AEG93876.1"/>
    <property type="molecule type" value="Genomic_DNA"/>
</dbReference>
<dbReference type="RefSeq" id="WP_013902107.1">
    <property type="nucleotide sequence ID" value="NC_015677.1"/>
</dbReference>
<dbReference type="InterPro" id="IPR058982">
    <property type="entry name" value="Beta-barrel_AprE"/>
</dbReference>
<dbReference type="Gene3D" id="2.40.30.170">
    <property type="match status" value="1"/>
</dbReference>
<name>F5Y536_RAMTT</name>
<evidence type="ECO:0000256" key="3">
    <source>
        <dbReference type="ARBA" id="ARBA00022448"/>
    </source>
</evidence>
<dbReference type="PATRIC" id="fig|365046.3.peg.2841"/>
<keyword evidence="6 9" id="KW-0812">Transmembrane</keyword>
<keyword evidence="4 9" id="KW-1003">Cell membrane</keyword>
<feature type="domain" description="AprE-like beta-barrel" evidence="11">
    <location>
        <begin position="324"/>
        <end position="430"/>
    </location>
</feature>
<dbReference type="GO" id="GO:0005886">
    <property type="term" value="C:plasma membrane"/>
    <property type="evidence" value="ECO:0007669"/>
    <property type="project" value="UniProtKB-SubCell"/>
</dbReference>
<feature type="transmembrane region" description="Helical" evidence="9">
    <location>
        <begin position="28"/>
        <end position="46"/>
    </location>
</feature>
<protein>
    <recommendedName>
        <fullName evidence="9">Membrane fusion protein (MFP) family protein</fullName>
    </recommendedName>
</protein>
<dbReference type="GO" id="GO:0015031">
    <property type="term" value="P:protein transport"/>
    <property type="evidence" value="ECO:0007669"/>
    <property type="project" value="InterPro"/>
</dbReference>
<dbReference type="PANTHER" id="PTHR30386:SF27">
    <property type="entry name" value="MEMBRANE FUSION PROTEIN (MFP) FAMILY PROTEIN"/>
    <property type="match status" value="1"/>
</dbReference>
<evidence type="ECO:0000313" key="12">
    <source>
        <dbReference type="EMBL" id="AEG93876.1"/>
    </source>
</evidence>
<evidence type="ECO:0000256" key="1">
    <source>
        <dbReference type="ARBA" id="ARBA00004377"/>
    </source>
</evidence>
<evidence type="ECO:0000259" key="11">
    <source>
        <dbReference type="Pfam" id="PF26002"/>
    </source>
</evidence>
<dbReference type="AlphaFoldDB" id="F5Y536"/>
<keyword evidence="5 9" id="KW-0997">Cell inner membrane</keyword>
<sequence length="454" mass="48838">MKLDAQAIEFAPGLLAIQESPPAKLPRVVLAAVATLCALMLLWAMVGKLDIVAVAEGKLVPQTYVKIVQPAEAGVISEILVAEGDFVRAGQTLIRLDPTLAKAEGQSLTGELQLKRLTLRRIDAELAGRPMIGQAGDSPALLAQVQQQGAQRAQAYQDALAQEAAQRRRLEQDLKAAQETAEKLRVTLPSYEQAAASHRKLVNEGFLSALAGNEKEREALEKAQDLKSQAAVAEGLVQGIAAQDKKVSALTSNYRSQLQSERTEVVAALARLDQEDRKSAFKQALLELKAPQDGVVKDLATTSRGAVVQPGMVLLTLVPRGETLLAEVQVRNEDIGFVRAGQSVKLKLTAYPFQKYGLLDGTVLTIAADTQGMATARTAQVSDGMLSQPTAAGYKALVKLKTQYLEAQDESGARKFELEAGMQASAEIHQGERTVMEYLLSPVSKTLQEAGRER</sequence>